<name>A0ABN9PXX5_9DINO</name>
<feature type="non-terminal residue" evidence="1">
    <location>
        <position position="292"/>
    </location>
</feature>
<accession>A0ABN9PXX5</accession>
<gene>
    <name evidence="1" type="ORF">PCOR1329_LOCUS5219</name>
</gene>
<organism evidence="1 2">
    <name type="scientific">Prorocentrum cordatum</name>
    <dbReference type="NCBI Taxonomy" id="2364126"/>
    <lineage>
        <taxon>Eukaryota</taxon>
        <taxon>Sar</taxon>
        <taxon>Alveolata</taxon>
        <taxon>Dinophyceae</taxon>
        <taxon>Prorocentrales</taxon>
        <taxon>Prorocentraceae</taxon>
        <taxon>Prorocentrum</taxon>
    </lineage>
</organism>
<keyword evidence="2" id="KW-1185">Reference proteome</keyword>
<evidence type="ECO:0000313" key="2">
    <source>
        <dbReference type="Proteomes" id="UP001189429"/>
    </source>
</evidence>
<evidence type="ECO:0000313" key="1">
    <source>
        <dbReference type="EMBL" id="CAK0795588.1"/>
    </source>
</evidence>
<reference evidence="1" key="1">
    <citation type="submission" date="2023-10" db="EMBL/GenBank/DDBJ databases">
        <authorList>
            <person name="Chen Y."/>
            <person name="Shah S."/>
            <person name="Dougan E. K."/>
            <person name="Thang M."/>
            <person name="Chan C."/>
        </authorList>
    </citation>
    <scope>NUCLEOTIDE SEQUENCE [LARGE SCALE GENOMIC DNA]</scope>
</reference>
<protein>
    <submittedName>
        <fullName evidence="1">Uncharacterized protein</fullName>
    </submittedName>
</protein>
<sequence length="292" mass="31974">MQLGESDESAKLHEALCRVIETALCHDQLVICELASYEYLARQLQLVEERVFEERARRAQPVPKANAQAKELAAADFGSEVGPFLGTGETKGNLCICPVLMDWIADQRWGLTSPFPSLVNLARFAPRPLCLRLVWTRPYVVPIASAAFFRYLFFPWMGAAIYHWVVLLVCVLPKVGGDPPAAQAASVGYLSSLYREFELPAAYLERSSSCEASLVEMLAQAPGYAGDSGRVRPSSQPLVAWPESTKAVSTSDVVSDADSVVLQGWRQTMLNPESVTAGLRDALGIQRPCVDP</sequence>
<proteinExistence type="predicted"/>
<dbReference type="Proteomes" id="UP001189429">
    <property type="component" value="Unassembled WGS sequence"/>
</dbReference>
<dbReference type="EMBL" id="CAUYUJ010001370">
    <property type="protein sequence ID" value="CAK0795588.1"/>
    <property type="molecule type" value="Genomic_DNA"/>
</dbReference>
<comment type="caution">
    <text evidence="1">The sequence shown here is derived from an EMBL/GenBank/DDBJ whole genome shotgun (WGS) entry which is preliminary data.</text>
</comment>